<dbReference type="InterPro" id="IPR003718">
    <property type="entry name" value="OsmC/Ohr_fam"/>
</dbReference>
<dbReference type="InterPro" id="IPR015946">
    <property type="entry name" value="KH_dom-like_a/b"/>
</dbReference>
<dbReference type="InterPro" id="IPR052707">
    <property type="entry name" value="OsmC_Ohr_Peroxiredoxin"/>
</dbReference>
<comment type="caution">
    <text evidence="1">The sequence shown here is derived from an EMBL/GenBank/DDBJ whole genome shotgun (WGS) entry which is preliminary data.</text>
</comment>
<reference evidence="1 2" key="1">
    <citation type="submission" date="2015-09" db="EMBL/GenBank/DDBJ databases">
        <title>Draft genome sequence of Kouleothrix aurantiaca JCM 19913.</title>
        <authorList>
            <person name="Hemp J."/>
        </authorList>
    </citation>
    <scope>NUCLEOTIDE SEQUENCE [LARGE SCALE GENOMIC DNA]</scope>
    <source>
        <strain evidence="1 2">COM-B</strain>
    </source>
</reference>
<dbReference type="Proteomes" id="UP000050509">
    <property type="component" value="Unassembled WGS sequence"/>
</dbReference>
<dbReference type="AlphaFoldDB" id="A0A0P9D255"/>
<organism evidence="1 2">
    <name type="scientific">Kouleothrix aurantiaca</name>
    <dbReference type="NCBI Taxonomy" id="186479"/>
    <lineage>
        <taxon>Bacteria</taxon>
        <taxon>Bacillati</taxon>
        <taxon>Chloroflexota</taxon>
        <taxon>Chloroflexia</taxon>
        <taxon>Chloroflexales</taxon>
        <taxon>Roseiflexineae</taxon>
        <taxon>Roseiflexaceae</taxon>
        <taxon>Kouleothrix</taxon>
    </lineage>
</organism>
<evidence type="ECO:0000313" key="1">
    <source>
        <dbReference type="EMBL" id="KPV53048.1"/>
    </source>
</evidence>
<dbReference type="InterPro" id="IPR019904">
    <property type="entry name" value="Peroxiredoxin_OsmC"/>
</dbReference>
<dbReference type="PANTHER" id="PTHR42830">
    <property type="entry name" value="OSMOTICALLY INDUCIBLE FAMILY PROTEIN"/>
    <property type="match status" value="1"/>
</dbReference>
<dbReference type="NCBIfam" id="TIGR03562">
    <property type="entry name" value="osmo_induc_OsmC"/>
    <property type="match status" value="1"/>
</dbReference>
<dbReference type="SUPFAM" id="SSF82784">
    <property type="entry name" value="OsmC-like"/>
    <property type="match status" value="1"/>
</dbReference>
<sequence length="147" mass="15108">MADLNRNATSTWRGDLRSGAGVVSTESGALNDVKLNFVSRFENGGGSNPEELIAAAHAGCYSMALANGLSGDGHVPDYVTTKATVTLRTGAAGPKVAKIHLDVEGKVPGIDAAAFQAAAEKTKETCPISRLLLPGLEEVTLTATLAE</sequence>
<proteinExistence type="predicted"/>
<dbReference type="GO" id="GO:0004601">
    <property type="term" value="F:peroxidase activity"/>
    <property type="evidence" value="ECO:0007669"/>
    <property type="project" value="InterPro"/>
</dbReference>
<dbReference type="PANTHER" id="PTHR42830:SF1">
    <property type="entry name" value="OSMOTICALLY INDUCIBLE FAMILY PROTEIN"/>
    <property type="match status" value="1"/>
</dbReference>
<gene>
    <name evidence="1" type="ORF">SE17_11905</name>
</gene>
<protein>
    <submittedName>
        <fullName evidence="1">Osmotically inducible protein OsmC</fullName>
    </submittedName>
</protein>
<evidence type="ECO:0000313" key="2">
    <source>
        <dbReference type="Proteomes" id="UP000050509"/>
    </source>
</evidence>
<name>A0A0P9D255_9CHLR</name>
<dbReference type="GO" id="GO:0006979">
    <property type="term" value="P:response to oxidative stress"/>
    <property type="evidence" value="ECO:0007669"/>
    <property type="project" value="InterPro"/>
</dbReference>
<dbReference type="InterPro" id="IPR036102">
    <property type="entry name" value="OsmC/Ohrsf"/>
</dbReference>
<dbReference type="EMBL" id="LJCR01000356">
    <property type="protein sequence ID" value="KPV53048.1"/>
    <property type="molecule type" value="Genomic_DNA"/>
</dbReference>
<accession>A0A0P9D255</accession>
<dbReference type="Gene3D" id="3.30.300.20">
    <property type="match status" value="1"/>
</dbReference>
<dbReference type="Pfam" id="PF02566">
    <property type="entry name" value="OsmC"/>
    <property type="match status" value="1"/>
</dbReference>
<keyword evidence="2" id="KW-1185">Reference proteome</keyword>